<name>A0A238W2D2_9PSEU</name>
<dbReference type="PANTHER" id="PTHR32196:SF32">
    <property type="entry name" value="XYLOSE TRANSPORT SYSTEM PERMEASE PROTEIN XYLH"/>
    <property type="match status" value="1"/>
</dbReference>
<keyword evidence="4" id="KW-0997">Cell inner membrane</keyword>
<evidence type="ECO:0000256" key="8">
    <source>
        <dbReference type="ARBA" id="ARBA00023136"/>
    </source>
</evidence>
<organism evidence="12 13">
    <name type="scientific">Haloechinothrix alba</name>
    <dbReference type="NCBI Taxonomy" id="664784"/>
    <lineage>
        <taxon>Bacteria</taxon>
        <taxon>Bacillati</taxon>
        <taxon>Actinomycetota</taxon>
        <taxon>Actinomycetes</taxon>
        <taxon>Pseudonocardiales</taxon>
        <taxon>Pseudonocardiaceae</taxon>
        <taxon>Haloechinothrix</taxon>
    </lineage>
</organism>
<proteinExistence type="predicted"/>
<evidence type="ECO:0000256" key="9">
    <source>
        <dbReference type="ARBA" id="ARBA00035611"/>
    </source>
</evidence>
<reference evidence="12 13" key="1">
    <citation type="submission" date="2017-06" db="EMBL/GenBank/DDBJ databases">
        <authorList>
            <person name="Kim H.J."/>
            <person name="Triplett B.A."/>
        </authorList>
    </citation>
    <scope>NUCLEOTIDE SEQUENCE [LARGE SCALE GENOMIC DNA]</scope>
    <source>
        <strain evidence="12 13">DSM 45207</strain>
    </source>
</reference>
<comment type="function">
    <text evidence="9">Part of the binding-protein-dependent transport system for D-xylose. Probably responsible for the translocation of the substrate across the membrane.</text>
</comment>
<dbReference type="Pfam" id="PF02653">
    <property type="entry name" value="BPD_transp_2"/>
    <property type="match status" value="1"/>
</dbReference>
<dbReference type="EMBL" id="FZNW01000005">
    <property type="protein sequence ID" value="SNR40722.1"/>
    <property type="molecule type" value="Genomic_DNA"/>
</dbReference>
<keyword evidence="2" id="KW-0813">Transport</keyword>
<feature type="transmembrane region" description="Helical" evidence="11">
    <location>
        <begin position="208"/>
        <end position="227"/>
    </location>
</feature>
<dbReference type="InterPro" id="IPR001851">
    <property type="entry name" value="ABC_transp_permease"/>
</dbReference>
<sequence length="314" mass="33292">MGAVAVFVLFFVISDTFRSADAITTVLYASSTIGIMAVGVSLLMIGGEFDLSAGVGVITSALAAGMFAFQFSTNVWVGVVFALAVSLTIGYINGLLVIKTKLPSFLITLSMFMMLQGLNLAVTRAVTGSVSTQSISNMDGFSSAQSVFATSFTLGPISVRITVLWWIVFVALATWVLLRSRVGNWIYAAGGNADAARAVGVPVNYTKIGLFMTVGFMAWFVGMHQLFRFNTVQSGEGVGMELLYIAACVIGGCALMGGWGTAIGAAIGAFIFGMAKMGIVYAGWNADLFMFFIGATLLLATLLNLWVRLRTARR</sequence>
<feature type="transmembrane region" description="Helical" evidence="11">
    <location>
        <begin position="28"/>
        <end position="46"/>
    </location>
</feature>
<keyword evidence="7 11" id="KW-1133">Transmembrane helix</keyword>
<evidence type="ECO:0000313" key="12">
    <source>
        <dbReference type="EMBL" id="SNR40722.1"/>
    </source>
</evidence>
<dbReference type="Proteomes" id="UP000198348">
    <property type="component" value="Unassembled WGS sequence"/>
</dbReference>
<feature type="transmembrane region" description="Helical" evidence="11">
    <location>
        <begin position="239"/>
        <end position="256"/>
    </location>
</feature>
<evidence type="ECO:0000256" key="4">
    <source>
        <dbReference type="ARBA" id="ARBA00022519"/>
    </source>
</evidence>
<evidence type="ECO:0000256" key="5">
    <source>
        <dbReference type="ARBA" id="ARBA00022597"/>
    </source>
</evidence>
<comment type="subcellular location">
    <subcellularLocation>
        <location evidence="1">Cell membrane</location>
        <topology evidence="1">Multi-pass membrane protein</topology>
    </subcellularLocation>
</comment>
<dbReference type="GO" id="GO:0005886">
    <property type="term" value="C:plasma membrane"/>
    <property type="evidence" value="ECO:0007669"/>
    <property type="project" value="UniProtKB-SubCell"/>
</dbReference>
<keyword evidence="8 11" id="KW-0472">Membrane</keyword>
<evidence type="ECO:0000256" key="7">
    <source>
        <dbReference type="ARBA" id="ARBA00022989"/>
    </source>
</evidence>
<evidence type="ECO:0000256" key="11">
    <source>
        <dbReference type="SAM" id="Phobius"/>
    </source>
</evidence>
<evidence type="ECO:0000256" key="2">
    <source>
        <dbReference type="ARBA" id="ARBA00022448"/>
    </source>
</evidence>
<gene>
    <name evidence="12" type="ORF">SAMN06265360_10552</name>
</gene>
<keyword evidence="3" id="KW-1003">Cell membrane</keyword>
<feature type="transmembrane region" description="Helical" evidence="11">
    <location>
        <begin position="263"/>
        <end position="282"/>
    </location>
</feature>
<evidence type="ECO:0000313" key="13">
    <source>
        <dbReference type="Proteomes" id="UP000198348"/>
    </source>
</evidence>
<keyword evidence="5" id="KW-0762">Sugar transport</keyword>
<protein>
    <recommendedName>
        <fullName evidence="10">Xylose transport system permease protein XylH</fullName>
    </recommendedName>
</protein>
<keyword evidence="6 11" id="KW-0812">Transmembrane</keyword>
<evidence type="ECO:0000256" key="1">
    <source>
        <dbReference type="ARBA" id="ARBA00004651"/>
    </source>
</evidence>
<evidence type="ECO:0000256" key="10">
    <source>
        <dbReference type="ARBA" id="ARBA00035686"/>
    </source>
</evidence>
<feature type="transmembrane region" description="Helical" evidence="11">
    <location>
        <begin position="105"/>
        <end position="122"/>
    </location>
</feature>
<keyword evidence="13" id="KW-1185">Reference proteome</keyword>
<dbReference type="GO" id="GO:0022857">
    <property type="term" value="F:transmembrane transporter activity"/>
    <property type="evidence" value="ECO:0007669"/>
    <property type="project" value="InterPro"/>
</dbReference>
<feature type="transmembrane region" description="Helical" evidence="11">
    <location>
        <begin position="157"/>
        <end position="178"/>
    </location>
</feature>
<feature type="transmembrane region" description="Helical" evidence="11">
    <location>
        <begin position="288"/>
        <end position="307"/>
    </location>
</feature>
<accession>A0A238W2D2</accession>
<feature type="transmembrane region" description="Helical" evidence="11">
    <location>
        <begin position="51"/>
        <end position="69"/>
    </location>
</feature>
<dbReference type="PANTHER" id="PTHR32196">
    <property type="entry name" value="ABC TRANSPORTER PERMEASE PROTEIN YPHD-RELATED-RELATED"/>
    <property type="match status" value="1"/>
</dbReference>
<dbReference type="AlphaFoldDB" id="A0A238W2D2"/>
<dbReference type="CDD" id="cd06579">
    <property type="entry name" value="TM_PBP1_transp_AraH_like"/>
    <property type="match status" value="1"/>
</dbReference>
<evidence type="ECO:0000256" key="6">
    <source>
        <dbReference type="ARBA" id="ARBA00022692"/>
    </source>
</evidence>
<feature type="transmembrane region" description="Helical" evidence="11">
    <location>
        <begin position="75"/>
        <end position="98"/>
    </location>
</feature>
<evidence type="ECO:0000256" key="3">
    <source>
        <dbReference type="ARBA" id="ARBA00022475"/>
    </source>
</evidence>